<protein>
    <recommendedName>
        <fullName evidence="3">Alpha-1,6-mannosyltransferase</fullName>
    </recommendedName>
</protein>
<dbReference type="GO" id="GO:0000136">
    <property type="term" value="C:mannan polymerase complex"/>
    <property type="evidence" value="ECO:0007669"/>
    <property type="project" value="TreeGrafter"/>
</dbReference>
<evidence type="ECO:0000256" key="1">
    <source>
        <dbReference type="SAM" id="Phobius"/>
    </source>
</evidence>
<name>A0A1B9FW10_9TREE</name>
<evidence type="ECO:0008006" key="3">
    <source>
        <dbReference type="Google" id="ProtNLM"/>
    </source>
</evidence>
<keyword evidence="1" id="KW-0812">Transmembrane</keyword>
<sequence>MLGLLPRNSLLTRLPTRTQRSTSPAKILLVIFILVGYLAFPLGTSKRPLLLSDPQIYDTVSHASLPELLEVYDQARLGVLEDKAFDPSATAKKLRAPILLPDGTHNFDPDLSIYIERLRGFVDGYFSTAPAEVHTGARNALDDLMKKSPSHSRPDELPRKIWSTHPRGIEGVEEGFELWKKLLPLPLSRTLLKEMGYKEDIEWLEPAKKGGDWEVVVMDDDGLDRLMSQWTSEEVSRGVVGEGKWQKLWGKFDRGVLRADLFRYMSMLVKGDIYSDSDTMVRPISHPYLWGLNAPSIVHPDIEALPKLIKQTSSPSSANPNLFERQSSLEIGHSQHNSTDPEDNARIYQPPYYAHSKRAPVHPDDQIPTTILNPEISIIVAIEWDSMIGRTLSMWRQWTWWRFRRSWPDRGFPRGLQMVQNQLIANSKPFHPIMLDTIATIAGMVESGKANELGPLELTGPGPFTDAVLRYLLVQYGITPSDLRALRGPVRVGDVLILQEEAWHAPDKAIARLISHVDSLGSSLAGKKDPWIFGSGWESWQNGGKKVSYHGLTGIVGILTSSDMATQADGWNG</sequence>
<dbReference type="AlphaFoldDB" id="A0A1B9FW10"/>
<dbReference type="PANTHER" id="PTHR31834:SF1">
    <property type="entry name" value="INITIATION-SPECIFIC ALPHA-1,6-MANNOSYLTRANSFERASE"/>
    <property type="match status" value="1"/>
</dbReference>
<feature type="transmembrane region" description="Helical" evidence="1">
    <location>
        <begin position="27"/>
        <end position="44"/>
    </location>
</feature>
<accession>A0A1B9FW10</accession>
<evidence type="ECO:0000313" key="2">
    <source>
        <dbReference type="EMBL" id="OCF22957.1"/>
    </source>
</evidence>
<proteinExistence type="predicted"/>
<keyword evidence="1" id="KW-0472">Membrane</keyword>
<reference evidence="2" key="1">
    <citation type="submission" date="2013-07" db="EMBL/GenBank/DDBJ databases">
        <title>The Genome Sequence of Cryptococcus bestiolae CBS10118.</title>
        <authorList>
            <consortium name="The Broad Institute Genome Sequencing Platform"/>
            <person name="Cuomo C."/>
            <person name="Litvintseva A."/>
            <person name="Chen Y."/>
            <person name="Heitman J."/>
            <person name="Sun S."/>
            <person name="Springer D."/>
            <person name="Dromer F."/>
            <person name="Young S.K."/>
            <person name="Zeng Q."/>
            <person name="Gargeya S."/>
            <person name="Fitzgerald M."/>
            <person name="Abouelleil A."/>
            <person name="Alvarado L."/>
            <person name="Berlin A.M."/>
            <person name="Chapman S.B."/>
            <person name="Dewar J."/>
            <person name="Goldberg J."/>
            <person name="Griggs A."/>
            <person name="Gujja S."/>
            <person name="Hansen M."/>
            <person name="Howarth C."/>
            <person name="Imamovic A."/>
            <person name="Larimer J."/>
            <person name="McCowan C."/>
            <person name="Murphy C."/>
            <person name="Pearson M."/>
            <person name="Priest M."/>
            <person name="Roberts A."/>
            <person name="Saif S."/>
            <person name="Shea T."/>
            <person name="Sykes S."/>
            <person name="Wortman J."/>
            <person name="Nusbaum C."/>
            <person name="Birren B."/>
        </authorList>
    </citation>
    <scope>NUCLEOTIDE SEQUENCE [LARGE SCALE GENOMIC DNA]</scope>
    <source>
        <strain evidence="2">CBS 10118</strain>
    </source>
</reference>
<dbReference type="OrthoDB" id="409543at2759"/>
<organism evidence="2">
    <name type="scientific">Kwoniella bestiolae CBS 10118</name>
    <dbReference type="NCBI Taxonomy" id="1296100"/>
    <lineage>
        <taxon>Eukaryota</taxon>
        <taxon>Fungi</taxon>
        <taxon>Dikarya</taxon>
        <taxon>Basidiomycota</taxon>
        <taxon>Agaricomycotina</taxon>
        <taxon>Tremellomycetes</taxon>
        <taxon>Tremellales</taxon>
        <taxon>Cryptococcaceae</taxon>
        <taxon>Kwoniella</taxon>
    </lineage>
</organism>
<dbReference type="VEuPathDB" id="FungiDB:I302_07307"/>
<dbReference type="GO" id="GO:0006487">
    <property type="term" value="P:protein N-linked glycosylation"/>
    <property type="evidence" value="ECO:0007669"/>
    <property type="project" value="TreeGrafter"/>
</dbReference>
<dbReference type="EMBL" id="KI894024">
    <property type="protein sequence ID" value="OCF22957.1"/>
    <property type="molecule type" value="Genomic_DNA"/>
</dbReference>
<dbReference type="PANTHER" id="PTHR31834">
    <property type="entry name" value="INITIATION-SPECIFIC ALPHA-1,6-MANNOSYLTRANSFERASE"/>
    <property type="match status" value="1"/>
</dbReference>
<keyword evidence="1" id="KW-1133">Transmembrane helix</keyword>
<dbReference type="InterPro" id="IPR039367">
    <property type="entry name" value="Och1-like"/>
</dbReference>
<reference evidence="2" key="2">
    <citation type="submission" date="2014-01" db="EMBL/GenBank/DDBJ databases">
        <title>Evolution of pathogenesis and genome organization in the Tremellales.</title>
        <authorList>
            <person name="Cuomo C."/>
            <person name="Litvintseva A."/>
            <person name="Heitman J."/>
            <person name="Chen Y."/>
            <person name="Sun S."/>
            <person name="Springer D."/>
            <person name="Dromer F."/>
            <person name="Young S."/>
            <person name="Zeng Q."/>
            <person name="Chapman S."/>
            <person name="Gujja S."/>
            <person name="Saif S."/>
            <person name="Birren B."/>
        </authorList>
    </citation>
    <scope>NUCLEOTIDE SEQUENCE</scope>
    <source>
        <strain evidence="2">CBS 10118</strain>
    </source>
</reference>
<dbReference type="GO" id="GO:0000009">
    <property type="term" value="F:alpha-1,6-mannosyltransferase activity"/>
    <property type="evidence" value="ECO:0007669"/>
    <property type="project" value="InterPro"/>
</dbReference>
<gene>
    <name evidence="2" type="ORF">I302_07307</name>
</gene>